<protein>
    <submittedName>
        <fullName evidence="1">Uncharacterized protein</fullName>
    </submittedName>
</protein>
<accession>A0AAV3R4Z3</accession>
<comment type="caution">
    <text evidence="1">The sequence shown here is derived from an EMBL/GenBank/DDBJ whole genome shotgun (WGS) entry which is preliminary data.</text>
</comment>
<dbReference type="AlphaFoldDB" id="A0AAV3R4Z3"/>
<dbReference type="EMBL" id="BAABME010024675">
    <property type="protein sequence ID" value="GAA0170666.1"/>
    <property type="molecule type" value="Genomic_DNA"/>
</dbReference>
<organism evidence="1 2">
    <name type="scientific">Lithospermum erythrorhizon</name>
    <name type="common">Purple gromwell</name>
    <name type="synonym">Lithospermum officinale var. erythrorhizon</name>
    <dbReference type="NCBI Taxonomy" id="34254"/>
    <lineage>
        <taxon>Eukaryota</taxon>
        <taxon>Viridiplantae</taxon>
        <taxon>Streptophyta</taxon>
        <taxon>Embryophyta</taxon>
        <taxon>Tracheophyta</taxon>
        <taxon>Spermatophyta</taxon>
        <taxon>Magnoliopsida</taxon>
        <taxon>eudicotyledons</taxon>
        <taxon>Gunneridae</taxon>
        <taxon>Pentapetalae</taxon>
        <taxon>asterids</taxon>
        <taxon>lamiids</taxon>
        <taxon>Boraginales</taxon>
        <taxon>Boraginaceae</taxon>
        <taxon>Boraginoideae</taxon>
        <taxon>Lithospermeae</taxon>
        <taxon>Lithospermum</taxon>
    </lineage>
</organism>
<evidence type="ECO:0000313" key="1">
    <source>
        <dbReference type="EMBL" id="GAA0170666.1"/>
    </source>
</evidence>
<name>A0AAV3R4Z3_LITER</name>
<evidence type="ECO:0000313" key="2">
    <source>
        <dbReference type="Proteomes" id="UP001454036"/>
    </source>
</evidence>
<gene>
    <name evidence="1" type="ORF">LIER_40996</name>
</gene>
<reference evidence="1 2" key="1">
    <citation type="submission" date="2024-01" db="EMBL/GenBank/DDBJ databases">
        <title>The complete chloroplast genome sequence of Lithospermum erythrorhizon: insights into the phylogenetic relationship among Boraginaceae species and the maternal lineages of purple gromwells.</title>
        <authorList>
            <person name="Okada T."/>
            <person name="Watanabe K."/>
        </authorList>
    </citation>
    <scope>NUCLEOTIDE SEQUENCE [LARGE SCALE GENOMIC DNA]</scope>
</reference>
<dbReference type="Proteomes" id="UP001454036">
    <property type="component" value="Unassembled WGS sequence"/>
</dbReference>
<keyword evidence="2" id="KW-1185">Reference proteome</keyword>
<sequence>MVKSKQEGGLGVNGLREWNKMLKCKEEIKRHIVVRVRNGKEEKFMSDQWHHRGRLIEVLSAEAVRPSELI</sequence>
<proteinExistence type="predicted"/>